<evidence type="ECO:0000256" key="11">
    <source>
        <dbReference type="SAM" id="Phobius"/>
    </source>
</evidence>
<gene>
    <name evidence="14" type="ORF">TrST_g415</name>
</gene>
<feature type="transmembrane region" description="Helical" evidence="11">
    <location>
        <begin position="1708"/>
        <end position="1727"/>
    </location>
</feature>
<comment type="caution">
    <text evidence="14">The sequence shown here is derived from an EMBL/GenBank/DDBJ whole genome shotgun (WGS) entry which is preliminary data.</text>
</comment>
<reference evidence="15" key="1">
    <citation type="journal article" date="2023" name="Commun. Biol.">
        <title>Genome analysis of Parmales, the sister group of diatoms, reveals the evolutionary specialization of diatoms from phago-mixotrophs to photoautotrophs.</title>
        <authorList>
            <person name="Ban H."/>
            <person name="Sato S."/>
            <person name="Yoshikawa S."/>
            <person name="Yamada K."/>
            <person name="Nakamura Y."/>
            <person name="Ichinomiya M."/>
            <person name="Sato N."/>
            <person name="Blanc-Mathieu R."/>
            <person name="Endo H."/>
            <person name="Kuwata A."/>
            <person name="Ogata H."/>
        </authorList>
    </citation>
    <scope>NUCLEOTIDE SEQUENCE [LARGE SCALE GENOMIC DNA]</scope>
    <source>
        <strain evidence="15">NIES 3701</strain>
    </source>
</reference>
<dbReference type="PANTHER" id="PTHR12741:SF48">
    <property type="entry name" value="1,3-BETA-GLUCAN SYNTHASE COMPONENT FKS1-RELATED"/>
    <property type="match status" value="1"/>
</dbReference>
<feature type="transmembrane region" description="Helical" evidence="11">
    <location>
        <begin position="1994"/>
        <end position="2014"/>
    </location>
</feature>
<keyword evidence="8 11" id="KW-0472">Membrane</keyword>
<feature type="compositionally biased region" description="Gly residues" evidence="10">
    <location>
        <begin position="2218"/>
        <end position="2253"/>
    </location>
</feature>
<evidence type="ECO:0000256" key="1">
    <source>
        <dbReference type="ARBA" id="ARBA00004141"/>
    </source>
</evidence>
<dbReference type="GO" id="GO:0006075">
    <property type="term" value="P:(1-&gt;3)-beta-D-glucan biosynthetic process"/>
    <property type="evidence" value="ECO:0007669"/>
    <property type="project" value="InterPro"/>
</dbReference>
<evidence type="ECO:0000256" key="9">
    <source>
        <dbReference type="ARBA" id="ARBA00047777"/>
    </source>
</evidence>
<evidence type="ECO:0000313" key="14">
    <source>
        <dbReference type="EMBL" id="GMH93771.1"/>
    </source>
</evidence>
<feature type="region of interest" description="Disordered" evidence="10">
    <location>
        <begin position="2210"/>
        <end position="2264"/>
    </location>
</feature>
<dbReference type="Pfam" id="PF14288">
    <property type="entry name" value="FKS1_dom1"/>
    <property type="match status" value="1"/>
</dbReference>
<feature type="transmembrane region" description="Helical" evidence="11">
    <location>
        <begin position="755"/>
        <end position="775"/>
    </location>
</feature>
<dbReference type="GO" id="GO:0005886">
    <property type="term" value="C:plasma membrane"/>
    <property type="evidence" value="ECO:0007669"/>
    <property type="project" value="TreeGrafter"/>
</dbReference>
<evidence type="ECO:0000256" key="4">
    <source>
        <dbReference type="ARBA" id="ARBA00022676"/>
    </source>
</evidence>
<evidence type="ECO:0000256" key="3">
    <source>
        <dbReference type="ARBA" id="ARBA00012589"/>
    </source>
</evidence>
<evidence type="ECO:0000259" key="13">
    <source>
        <dbReference type="SMART" id="SM01205"/>
    </source>
</evidence>
<evidence type="ECO:0000256" key="6">
    <source>
        <dbReference type="ARBA" id="ARBA00022692"/>
    </source>
</evidence>
<feature type="transmembrane region" description="Helical" evidence="11">
    <location>
        <begin position="111"/>
        <end position="132"/>
    </location>
</feature>
<keyword evidence="7 11" id="KW-1133">Transmembrane helix</keyword>
<feature type="transmembrane region" description="Helical" evidence="11">
    <location>
        <begin position="2026"/>
        <end position="2043"/>
    </location>
</feature>
<dbReference type="InterPro" id="IPR003440">
    <property type="entry name" value="Glyco_trans_48_dom"/>
</dbReference>
<keyword evidence="12" id="KW-0732">Signal</keyword>
<feature type="compositionally biased region" description="Gly residues" evidence="10">
    <location>
        <begin position="2182"/>
        <end position="2197"/>
    </location>
</feature>
<evidence type="ECO:0000256" key="8">
    <source>
        <dbReference type="ARBA" id="ARBA00023136"/>
    </source>
</evidence>
<comment type="catalytic activity">
    <reaction evidence="9">
        <text>[(1-&gt;3)-beta-D-glucosyl](n) + UDP-alpha-D-glucose = [(1-&gt;3)-beta-D-glucosyl](n+1) + UDP + H(+)</text>
        <dbReference type="Rhea" id="RHEA:21476"/>
        <dbReference type="Rhea" id="RHEA-COMP:11146"/>
        <dbReference type="Rhea" id="RHEA-COMP:14303"/>
        <dbReference type="ChEBI" id="CHEBI:15378"/>
        <dbReference type="ChEBI" id="CHEBI:37671"/>
        <dbReference type="ChEBI" id="CHEBI:58223"/>
        <dbReference type="ChEBI" id="CHEBI:58885"/>
        <dbReference type="EC" id="2.4.1.34"/>
    </reaction>
</comment>
<feature type="transmembrane region" description="Helical" evidence="11">
    <location>
        <begin position="269"/>
        <end position="292"/>
    </location>
</feature>
<keyword evidence="5" id="KW-0808">Transferase</keyword>
<organism evidence="14 15">
    <name type="scientific">Triparma strigata</name>
    <dbReference type="NCBI Taxonomy" id="1606541"/>
    <lineage>
        <taxon>Eukaryota</taxon>
        <taxon>Sar</taxon>
        <taxon>Stramenopiles</taxon>
        <taxon>Ochrophyta</taxon>
        <taxon>Bolidophyceae</taxon>
        <taxon>Parmales</taxon>
        <taxon>Triparmaceae</taxon>
        <taxon>Triparma</taxon>
    </lineage>
</organism>
<dbReference type="PANTHER" id="PTHR12741">
    <property type="entry name" value="LYST-INTERACTING PROTEIN LIP5 DOPAMINE RESPONSIVE PROTEIN DRG-1"/>
    <property type="match status" value="1"/>
</dbReference>
<accession>A0A9W7BNT5</accession>
<feature type="transmembrane region" description="Helical" evidence="11">
    <location>
        <begin position="1963"/>
        <end position="1982"/>
    </location>
</feature>
<feature type="transmembrane region" description="Helical" evidence="11">
    <location>
        <begin position="214"/>
        <end position="234"/>
    </location>
</feature>
<evidence type="ECO:0000256" key="10">
    <source>
        <dbReference type="SAM" id="MobiDB-lite"/>
    </source>
</evidence>
<dbReference type="OrthoDB" id="1880850at2759"/>
<feature type="signal peptide" evidence="12">
    <location>
        <begin position="1"/>
        <end position="24"/>
    </location>
</feature>
<comment type="similarity">
    <text evidence="2">Belongs to the glycosyltransferase 48 family.</text>
</comment>
<feature type="transmembrane region" description="Helical" evidence="11">
    <location>
        <begin position="1829"/>
        <end position="1850"/>
    </location>
</feature>
<feature type="transmembrane region" description="Helical" evidence="11">
    <location>
        <begin position="688"/>
        <end position="706"/>
    </location>
</feature>
<dbReference type="GO" id="GO:0003843">
    <property type="term" value="F:1,3-beta-D-glucan synthase activity"/>
    <property type="evidence" value="ECO:0007669"/>
    <property type="project" value="UniProtKB-EC"/>
</dbReference>
<protein>
    <recommendedName>
        <fullName evidence="3">1,3-beta-glucan synthase</fullName>
        <ecNumber evidence="3">2.4.1.34</ecNumber>
    </recommendedName>
</protein>
<keyword evidence="15" id="KW-1185">Reference proteome</keyword>
<feature type="transmembrane region" description="Helical" evidence="11">
    <location>
        <begin position="176"/>
        <end position="202"/>
    </location>
</feature>
<feature type="transmembrane region" description="Helical" evidence="11">
    <location>
        <begin position="650"/>
        <end position="668"/>
    </location>
</feature>
<dbReference type="Proteomes" id="UP001165085">
    <property type="component" value="Unassembled WGS sequence"/>
</dbReference>
<feature type="transmembrane region" description="Helical" evidence="11">
    <location>
        <begin position="1862"/>
        <end position="1879"/>
    </location>
</feature>
<feature type="region of interest" description="Disordered" evidence="10">
    <location>
        <begin position="2181"/>
        <end position="2200"/>
    </location>
</feature>
<proteinExistence type="inferred from homology"/>
<dbReference type="SMART" id="SM01205">
    <property type="entry name" value="FKS1_dom1"/>
    <property type="match status" value="1"/>
</dbReference>
<feature type="transmembrane region" description="Helical" evidence="11">
    <location>
        <begin position="578"/>
        <end position="598"/>
    </location>
</feature>
<evidence type="ECO:0000256" key="12">
    <source>
        <dbReference type="SAM" id="SignalP"/>
    </source>
</evidence>
<feature type="domain" description="1,3-beta-glucan synthase component FKS1-like" evidence="13">
    <location>
        <begin position="428"/>
        <end position="532"/>
    </location>
</feature>
<feature type="transmembrane region" description="Helical" evidence="11">
    <location>
        <begin position="618"/>
        <end position="638"/>
    </location>
</feature>
<feature type="transmembrane region" description="Helical" evidence="11">
    <location>
        <begin position="2055"/>
        <end position="2073"/>
    </location>
</feature>
<comment type="subcellular location">
    <subcellularLocation>
        <location evidence="1">Membrane</location>
        <topology evidence="1">Multi-pass membrane protein</topology>
    </subcellularLocation>
</comment>
<dbReference type="EC" id="2.4.1.34" evidence="3"/>
<dbReference type="EMBL" id="BRXY01000420">
    <property type="protein sequence ID" value="GMH93771.1"/>
    <property type="molecule type" value="Genomic_DNA"/>
</dbReference>
<evidence type="ECO:0000313" key="15">
    <source>
        <dbReference type="Proteomes" id="UP001165085"/>
    </source>
</evidence>
<evidence type="ECO:0000256" key="2">
    <source>
        <dbReference type="ARBA" id="ARBA00009040"/>
    </source>
</evidence>
<evidence type="ECO:0000256" key="7">
    <source>
        <dbReference type="ARBA" id="ARBA00022989"/>
    </source>
</evidence>
<keyword evidence="6 11" id="KW-0812">Transmembrane</keyword>
<dbReference type="InterPro" id="IPR026899">
    <property type="entry name" value="FKS1-like_dom1"/>
</dbReference>
<sequence length="2264" mass="251942">MMGAFVGRSDLLFGFFLAVGAGSAEKARTPRAHLSRLACPNAGNGRTSPANGVGLRAKYAPFLSPFATTLRAIGRRSVDMTHRLAHKSRRNARFFDIGDKMAETPQSSRSLAGLSLLVTITPLTLFLCIPAFDTGLKISEIVPFILAAFAAVVSVCVGILIPSISSDLSISLSLSFFLAVLFAFTPSTTFTIVVPVSLISVLVTARKFPLVRQLGIILVLSCGLLSLLDAYAVFHDHTTGIFLRSLSRTLSSTPMHPIPPPSHPILCWLVSYAATLFITVYNAGGFSSYFAVPPSPASLSSPPSKPSLPSRIPSHIGSTPGLASHNFFDPSDLPPKLAEYASVVYSACEDIGNFFGFQDSSVRNQAEHLLILLSNNRRYQANEANAASPVNILHNKVFENYKEWCSSVGVKPSFWKAGLDSRAPPQMHAKVIDLVLYFCIWGEAANLRHMPECIAFLYHKMHTAYVNTPPHLQANRSLYPGHFLDLVVSPIWNIISKNAKSKSDHQDKKNYDDLNEFFWSSKCLSYDYRAHSHNSATNMEEGEDSNLIDSEAPLPSVSFGLSTAPKTFLEKRSWFRGILALSRVIEFNVGTFYLLAVIAFSKKLVWGWVYSLQVASGIFWVMNAMSLSWAILEVWAIFPNIELSGTAVTGHLLSLVTRFLILTYQSIYLMWTFGRQGKGMNFDADASFWWWQYVWLSAIVMVPYMLQSLFQLWPYSSTLIYTSTNDYVQSLLNIVSPLSRLYVNKRVYETVDRSAKYFLFWGSLIVFKLCFSYYFEVSAMVLPTLELTDDYVNYPNQSFYKMAFLVYIRWLPQFIVYTIDTSIWYALWQACAGTAVGFQENLGDVKDFDDIRENFTKLPDSFCSKVVAHNEDLGIGSSSNMLVDTENPTESTSLLGASAPTESAGGTFRNTFKTATARLLDVRIQKWVIFSEAWNEIIDHFRDEDIISNREMSYLKFSRFGTFERFSHPIYLPVFQTAGVVDAAVSTVETALREGEASVFELNDDAIFHQIVNNVTMQNSVSEVWELGSYLISELLGPVHKEDVDSIFSIIEEFTKNGELTSGIDVGRLRGLVNNLAGVVSVLEKGLGRRQVRKATQNMNITPEPKKAKAIAPSAVKSPTSMRRVVSTNSLSLLQEPSKPVVSMGGDLAFGSRNPIARDKSSIRESGAMRSKNKNVVILDALRDQVRDKLRNFAQGFKAMLKNTAVSGPGRDAADRLTFLLSMENGFIWNDNYASTQLDLASKNELFAMVLNKMHGLISAHPDDVEPKSKEAKRRLTFFVNSLFMDIPNSPNMQDMMSWNVMTPFYSEDVTYNKSDLMKTEKTLGVSVLLYLQTLYKADWQHFLERNKIKDETQIWSKKHVDEVRRWASLRAQTLSRTVSGMMLNEKALRLLARLEGHDSETIDDLMCEKFGYVVACQVYGNMKKNQDSKADDIENLMHRFPHMRVAYIDNVRINRQGESYFYSVLVKSDKAGGITEIYRVRLPGNPVIGEGKPENQNHAIIFTRGEYLQTIDMNQEAYFEEALKMRNLLEEFGGGVGGGVGGRGVEEGALPTTILGFREHIFTGSVSSLANYMALQETSFVTLGQRVLNKPLCSRLHYGHPDVFDKLFFMTRGGVSKSSKGINLSEDIFAGYNNVVRGGAVKFKEYVQVGKGRDVGGQQIYKFEAKLSQGNAEQSLSRDVYRVAQRLDFFRLFSMYFGGIGHYCGNVLTILTVYVVCYLMLGLALFDCEKIGDRKITPSGTLQMLLGGMGLMNTIPLFATLGVERGWWSSFHEICQVFITGGPLHFMFHIQTKAFYFAQTILVGGAKYRATGRGFVTQHSPFAENFRFFASSHIYLGMELSAALILMGVYTDAGQYFGRTWSLWLACVSFLAAPFWFNPLTFEWQVVRNDYANWVGWMRGQGGGALKSWDVWWTEENSFYISLGKASKLFFFSKAVLYLFIGWGILRSDLFESDPIVNKPDIPVQMVILVFTSLVVASKLFSSTSGKLSYGVVRGVNILFSMGLFSCLAIVFLEDTNFIRYSISAYYFVGCFAQIGLLFVSSKYVKFIYRFHDLIVGHLMFMVLFLFAAMQFPNQVQTWLLYHNALSADVVVEDILKYSRKSQERSGGDAEGKEELDKQVAELKKMVWRQEQMLQQMAGGGGMLGAVSEMARNESTDAIAALVSSDGGAEGIRVLREVERGGGGGVGGGGGGGGGRVQSMSNLNIWSEIATGQPSPGSGGVGEIRGTGGAGIAGGGAREVQGQGQGRRGGGFEFSQPDVMPPR</sequence>
<keyword evidence="4" id="KW-0328">Glycosyltransferase</keyword>
<evidence type="ECO:0000256" key="5">
    <source>
        <dbReference type="ARBA" id="ARBA00022679"/>
    </source>
</evidence>
<name>A0A9W7BNT5_9STRA</name>
<feature type="transmembrane region" description="Helical" evidence="11">
    <location>
        <begin position="144"/>
        <end position="164"/>
    </location>
</feature>
<dbReference type="Pfam" id="PF02364">
    <property type="entry name" value="Glucan_synthase"/>
    <property type="match status" value="1"/>
</dbReference>
<feature type="chain" id="PRO_5040807116" description="1,3-beta-glucan synthase" evidence="12">
    <location>
        <begin position="25"/>
        <end position="2264"/>
    </location>
</feature>
<dbReference type="GO" id="GO:0000148">
    <property type="term" value="C:1,3-beta-D-glucan synthase complex"/>
    <property type="evidence" value="ECO:0007669"/>
    <property type="project" value="InterPro"/>
</dbReference>
<feature type="transmembrane region" description="Helical" evidence="11">
    <location>
        <begin position="1930"/>
        <end position="1947"/>
    </location>
</feature>